<dbReference type="InterPro" id="IPR000850">
    <property type="entry name" value="Adenylat/UMP-CMP_kin"/>
</dbReference>
<feature type="region of interest" description="NMP" evidence="5">
    <location>
        <begin position="30"/>
        <end position="59"/>
    </location>
</feature>
<keyword evidence="4 5" id="KW-0418">Kinase</keyword>
<evidence type="ECO:0000256" key="6">
    <source>
        <dbReference type="RuleBase" id="RU003330"/>
    </source>
</evidence>
<keyword evidence="10" id="KW-1185">Reference proteome</keyword>
<comment type="catalytic activity">
    <reaction evidence="5 7">
        <text>AMP + ATP = 2 ADP</text>
        <dbReference type="Rhea" id="RHEA:12973"/>
        <dbReference type="ChEBI" id="CHEBI:30616"/>
        <dbReference type="ChEBI" id="CHEBI:456215"/>
        <dbReference type="ChEBI" id="CHEBI:456216"/>
        <dbReference type="EC" id="2.7.4.3"/>
    </reaction>
</comment>
<comment type="pathway">
    <text evidence="5">Purine metabolism; AMP biosynthesis via salvage pathway; AMP from ADP: step 1/1.</text>
</comment>
<comment type="similarity">
    <text evidence="5 6">Belongs to the adenylate kinase family.</text>
</comment>
<feature type="region of interest" description="LID" evidence="5">
    <location>
        <begin position="122"/>
        <end position="159"/>
    </location>
</feature>
<dbReference type="CDD" id="cd01428">
    <property type="entry name" value="ADK"/>
    <property type="match status" value="1"/>
</dbReference>
<dbReference type="HAMAP" id="MF_00235">
    <property type="entry name" value="Adenylate_kinase_Adk"/>
    <property type="match status" value="1"/>
</dbReference>
<feature type="binding site" evidence="5">
    <location>
        <position position="123"/>
    </location>
    <ligand>
        <name>ATP</name>
        <dbReference type="ChEBI" id="CHEBI:30616"/>
    </ligand>
</feature>
<dbReference type="GO" id="GO:0004017">
    <property type="term" value="F:AMP kinase activity"/>
    <property type="evidence" value="ECO:0007669"/>
    <property type="project" value="UniProtKB-UniRule"/>
</dbReference>
<dbReference type="PRINTS" id="PR00094">
    <property type="entry name" value="ADENYLTKNASE"/>
</dbReference>
<dbReference type="NCBIfam" id="TIGR01351">
    <property type="entry name" value="adk"/>
    <property type="match status" value="1"/>
</dbReference>
<organism evidence="9 10">
    <name type="scientific">Halotalea alkalilenta</name>
    <dbReference type="NCBI Taxonomy" id="376489"/>
    <lineage>
        <taxon>Bacteria</taxon>
        <taxon>Pseudomonadati</taxon>
        <taxon>Pseudomonadota</taxon>
        <taxon>Gammaproteobacteria</taxon>
        <taxon>Oceanospirillales</taxon>
        <taxon>Halomonadaceae</taxon>
        <taxon>Halotalea</taxon>
    </lineage>
</organism>
<dbReference type="RefSeq" id="WP_064123644.1">
    <property type="nucleotide sequence ID" value="NZ_CP015243.1"/>
</dbReference>
<dbReference type="PROSITE" id="PS00113">
    <property type="entry name" value="ADENYLATE_KINASE"/>
    <property type="match status" value="1"/>
</dbReference>
<dbReference type="Pfam" id="PF00406">
    <property type="entry name" value="ADK"/>
    <property type="match status" value="1"/>
</dbReference>
<evidence type="ECO:0000313" key="9">
    <source>
        <dbReference type="EMBL" id="ANF58789.1"/>
    </source>
</evidence>
<feature type="binding site" evidence="5">
    <location>
        <position position="92"/>
    </location>
    <ligand>
        <name>AMP</name>
        <dbReference type="ChEBI" id="CHEBI:456215"/>
    </ligand>
</feature>
<evidence type="ECO:0000256" key="4">
    <source>
        <dbReference type="ARBA" id="ARBA00022777"/>
    </source>
</evidence>
<feature type="binding site" evidence="5">
    <location>
        <begin position="57"/>
        <end position="59"/>
    </location>
    <ligand>
        <name>AMP</name>
        <dbReference type="ChEBI" id="CHEBI:456215"/>
    </ligand>
</feature>
<dbReference type="GO" id="GO:0044209">
    <property type="term" value="P:AMP salvage"/>
    <property type="evidence" value="ECO:0007669"/>
    <property type="project" value="UniProtKB-UniRule"/>
</dbReference>
<dbReference type="PANTHER" id="PTHR23359">
    <property type="entry name" value="NUCLEOTIDE KINASE"/>
    <property type="match status" value="1"/>
</dbReference>
<dbReference type="NCBIfam" id="NF001381">
    <property type="entry name" value="PRK00279.1-3"/>
    <property type="match status" value="1"/>
</dbReference>
<feature type="binding site" evidence="5">
    <location>
        <position position="203"/>
    </location>
    <ligand>
        <name>ATP</name>
        <dbReference type="ChEBI" id="CHEBI:30616"/>
    </ligand>
</feature>
<keyword evidence="5" id="KW-0963">Cytoplasm</keyword>
<dbReference type="AlphaFoldDB" id="A0A172YHQ7"/>
<comment type="function">
    <text evidence="5">Catalyzes the reversible transfer of the terminal phosphate group between ATP and AMP. Plays an important role in cellular energy homeostasis and in adenine nucleotide metabolism.</text>
</comment>
<dbReference type="UniPathway" id="UPA00588">
    <property type="reaction ID" value="UER00649"/>
</dbReference>
<dbReference type="Pfam" id="PF05191">
    <property type="entry name" value="ADK_lid"/>
    <property type="match status" value="1"/>
</dbReference>
<dbReference type="EC" id="2.7.4.3" evidence="5 7"/>
<dbReference type="STRING" id="376489.A5892_16055"/>
<dbReference type="InterPro" id="IPR006259">
    <property type="entry name" value="Adenyl_kin_sub"/>
</dbReference>
<keyword evidence="1 5" id="KW-0808">Transferase</keyword>
<name>A0A172YHQ7_9GAMM</name>
<evidence type="ECO:0000256" key="5">
    <source>
        <dbReference type="HAMAP-Rule" id="MF_00235"/>
    </source>
</evidence>
<evidence type="ECO:0000256" key="2">
    <source>
        <dbReference type="ARBA" id="ARBA00022727"/>
    </source>
</evidence>
<gene>
    <name evidence="5" type="primary">adk</name>
    <name evidence="9" type="ORF">A5892_16055</name>
</gene>
<dbReference type="GO" id="GO:0005524">
    <property type="term" value="F:ATP binding"/>
    <property type="evidence" value="ECO:0007669"/>
    <property type="project" value="UniProtKB-UniRule"/>
</dbReference>
<dbReference type="Proteomes" id="UP000077875">
    <property type="component" value="Chromosome"/>
</dbReference>
<feature type="binding site" evidence="5">
    <location>
        <begin position="85"/>
        <end position="88"/>
    </location>
    <ligand>
        <name>AMP</name>
        <dbReference type="ChEBI" id="CHEBI:456215"/>
    </ligand>
</feature>
<comment type="subcellular location">
    <subcellularLocation>
        <location evidence="5 7">Cytoplasm</location>
    </subcellularLocation>
</comment>
<dbReference type="NCBIfam" id="NF001380">
    <property type="entry name" value="PRK00279.1-2"/>
    <property type="match status" value="1"/>
</dbReference>
<dbReference type="NCBIfam" id="NF001379">
    <property type="entry name" value="PRK00279.1-1"/>
    <property type="match status" value="1"/>
</dbReference>
<keyword evidence="2 5" id="KW-0545">Nucleotide biosynthesis</keyword>
<feature type="binding site" evidence="5">
    <location>
        <begin position="132"/>
        <end position="133"/>
    </location>
    <ligand>
        <name>ATP</name>
        <dbReference type="ChEBI" id="CHEBI:30616"/>
    </ligand>
</feature>
<dbReference type="EMBL" id="CP015243">
    <property type="protein sequence ID" value="ANF58789.1"/>
    <property type="molecule type" value="Genomic_DNA"/>
</dbReference>
<keyword evidence="5 7" id="KW-0067">ATP-binding</keyword>
<evidence type="ECO:0000313" key="10">
    <source>
        <dbReference type="Proteomes" id="UP000077875"/>
    </source>
</evidence>
<reference evidence="9 10" key="1">
    <citation type="submission" date="2016-04" db="EMBL/GenBank/DDBJ databases">
        <title>Complete Genome Sequence of Halotalea alkalilenta IHB B 13600.</title>
        <authorList>
            <person name="Swarnkar M.K."/>
            <person name="Sharma A."/>
            <person name="Kaushal K."/>
            <person name="Soni R."/>
            <person name="Rana S."/>
            <person name="Singh A.K."/>
            <person name="Gulati A."/>
        </authorList>
    </citation>
    <scope>NUCLEOTIDE SEQUENCE [LARGE SCALE GENOMIC DNA]</scope>
    <source>
        <strain evidence="9 10">IHB B 13600</strain>
    </source>
</reference>
<evidence type="ECO:0000256" key="3">
    <source>
        <dbReference type="ARBA" id="ARBA00022741"/>
    </source>
</evidence>
<feature type="domain" description="Adenylate kinase active site lid" evidence="8">
    <location>
        <begin position="123"/>
        <end position="158"/>
    </location>
</feature>
<feature type="binding site" evidence="5">
    <location>
        <position position="31"/>
    </location>
    <ligand>
        <name>AMP</name>
        <dbReference type="ChEBI" id="CHEBI:456215"/>
    </ligand>
</feature>
<dbReference type="GO" id="GO:0005737">
    <property type="term" value="C:cytoplasm"/>
    <property type="evidence" value="ECO:0007669"/>
    <property type="project" value="UniProtKB-SubCell"/>
</dbReference>
<proteinExistence type="inferred from homology"/>
<accession>A0A172YHQ7</accession>
<dbReference type="FunFam" id="3.40.50.300:FF:000106">
    <property type="entry name" value="Adenylate kinase mitochondrial"/>
    <property type="match status" value="1"/>
</dbReference>
<dbReference type="InterPro" id="IPR027417">
    <property type="entry name" value="P-loop_NTPase"/>
</dbReference>
<protein>
    <recommendedName>
        <fullName evidence="5 7">Adenylate kinase</fullName>
        <shortName evidence="5">AK</shortName>
        <ecNumber evidence="5 7">2.7.4.3</ecNumber>
    </recommendedName>
    <alternativeName>
        <fullName evidence="5">ATP-AMP transphosphorylase</fullName>
    </alternativeName>
    <alternativeName>
        <fullName evidence="5">ATP:AMP phosphotransferase</fullName>
    </alternativeName>
    <alternativeName>
        <fullName evidence="5">Adenylate monophosphate kinase</fullName>
    </alternativeName>
</protein>
<comment type="domain">
    <text evidence="5">Consists of three domains, a large central CORE domain and two small peripheral domains, NMPbind and LID, which undergo movements during catalysis. The LID domain closes over the site of phosphoryl transfer upon ATP binding. Assembling and dissambling the active center during each catalytic cycle provides an effective means to prevent ATP hydrolysis.</text>
</comment>
<evidence type="ECO:0000256" key="1">
    <source>
        <dbReference type="ARBA" id="ARBA00022679"/>
    </source>
</evidence>
<evidence type="ECO:0000256" key="7">
    <source>
        <dbReference type="RuleBase" id="RU003331"/>
    </source>
</evidence>
<feature type="binding site" evidence="5">
    <location>
        <position position="156"/>
    </location>
    <ligand>
        <name>AMP</name>
        <dbReference type="ChEBI" id="CHEBI:456215"/>
    </ligand>
</feature>
<dbReference type="Gene3D" id="3.40.50.300">
    <property type="entry name" value="P-loop containing nucleotide triphosphate hydrolases"/>
    <property type="match status" value="1"/>
</dbReference>
<keyword evidence="3 5" id="KW-0547">Nucleotide-binding</keyword>
<dbReference type="InterPro" id="IPR033690">
    <property type="entry name" value="Adenylat_kinase_CS"/>
</dbReference>
<feature type="binding site" evidence="5">
    <location>
        <begin position="10"/>
        <end position="15"/>
    </location>
    <ligand>
        <name>ATP</name>
        <dbReference type="ChEBI" id="CHEBI:30616"/>
    </ligand>
</feature>
<dbReference type="InterPro" id="IPR007862">
    <property type="entry name" value="Adenylate_kinase_lid-dom"/>
</dbReference>
<dbReference type="SUPFAM" id="SSF52540">
    <property type="entry name" value="P-loop containing nucleoside triphosphate hydrolases"/>
    <property type="match status" value="1"/>
</dbReference>
<dbReference type="KEGG" id="haa:A5892_16055"/>
<comment type="caution">
    <text evidence="5">Lacks conserved residue(s) required for the propagation of feature annotation.</text>
</comment>
<evidence type="ECO:0000259" key="8">
    <source>
        <dbReference type="Pfam" id="PF05191"/>
    </source>
</evidence>
<feature type="binding site" evidence="5">
    <location>
        <position position="167"/>
    </location>
    <ligand>
        <name>AMP</name>
        <dbReference type="ChEBI" id="CHEBI:456215"/>
    </ligand>
</feature>
<feature type="binding site" evidence="5">
    <location>
        <position position="36"/>
    </location>
    <ligand>
        <name>AMP</name>
        <dbReference type="ChEBI" id="CHEBI:456215"/>
    </ligand>
</feature>
<comment type="subunit">
    <text evidence="5 7">Monomer.</text>
</comment>
<sequence>MRLILLGAPGAGKGTQAKFICERFSIPQISTGDMLRAAIKQGSELGRQVEQVMKEGKLVSDDLIVALVEERIREPDCANGFLLDGFPRTIAQADALKAAAVSIDHVVEIAVPDEEIISRLSGRRVHPDSGRIYHLEHNPPKVEGKDDVTGDALIQRDDDKPETVRHRLDTYHQQTEPLVGYYRDWAASEPDSAPKCHRVEGVGDLEQIRARLLAVLEG</sequence>